<organism evidence="1 2">
    <name type="scientific">Thermophagus xiamenensis</name>
    <dbReference type="NCBI Taxonomy" id="385682"/>
    <lineage>
        <taxon>Bacteria</taxon>
        <taxon>Pseudomonadati</taxon>
        <taxon>Bacteroidota</taxon>
        <taxon>Bacteroidia</taxon>
        <taxon>Marinilabiliales</taxon>
        <taxon>Marinilabiliaceae</taxon>
        <taxon>Thermophagus</taxon>
    </lineage>
</organism>
<dbReference type="InParanoid" id="A0A1I1WUQ2"/>
<dbReference type="AlphaFoldDB" id="A0A1I1WUQ2"/>
<keyword evidence="2" id="KW-1185">Reference proteome</keyword>
<dbReference type="Proteomes" id="UP000181976">
    <property type="component" value="Unassembled WGS sequence"/>
</dbReference>
<sequence>MYKFKSCEFHQANELDKFYTDEIVSYKLSSGKSYILNDTK</sequence>
<evidence type="ECO:0000313" key="2">
    <source>
        <dbReference type="Proteomes" id="UP000181976"/>
    </source>
</evidence>
<dbReference type="EMBL" id="FONA01000005">
    <property type="protein sequence ID" value="SFD98877.1"/>
    <property type="molecule type" value="Genomic_DNA"/>
</dbReference>
<reference evidence="1 2" key="1">
    <citation type="submission" date="2016-10" db="EMBL/GenBank/DDBJ databases">
        <authorList>
            <person name="de Groot N.N."/>
        </authorList>
    </citation>
    <scope>NUCLEOTIDE SEQUENCE [LARGE SCALE GENOMIC DNA]</scope>
    <source>
        <strain evidence="1 2">DSM 19012</strain>
    </source>
</reference>
<protein>
    <submittedName>
        <fullName evidence="1">Uncharacterized protein</fullName>
    </submittedName>
</protein>
<evidence type="ECO:0000313" key="1">
    <source>
        <dbReference type="EMBL" id="SFD98877.1"/>
    </source>
</evidence>
<gene>
    <name evidence="1" type="ORF">SAMN05444380_10537</name>
</gene>
<name>A0A1I1WUQ2_9BACT</name>
<proteinExistence type="predicted"/>
<accession>A0A1I1WUQ2</accession>